<keyword evidence="2" id="KW-1185">Reference proteome</keyword>
<dbReference type="EMBL" id="CP020953">
    <property type="protein sequence ID" value="AWI03284.1"/>
    <property type="molecule type" value="Genomic_DNA"/>
</dbReference>
<sequence length="215" mass="25487">MSLFLGKIHYWLFDKIKWFEGLESEIVNFAEAKNLPVDNWKEEIYKNFGYPIEDKPLEDMIDTSNIHGWLQDKISKSEGRHAAWITKILSSSQEYKEDLINIFENQGNELGTKYRENMIPNTPEEIYNIINDFILEGMPCDRVSEELENNSELYMWKTNLCLHSKYWDSVHGDVNNFYILRDVWIESFVKALNSNFLYSVIIVNNKRVQQIKKIS</sequence>
<name>A0A2U8DM59_9CLOT</name>
<gene>
    <name evidence="1" type="ORF">B9W14_01825</name>
</gene>
<accession>A0A2U8DM59</accession>
<dbReference type="RefSeq" id="WP_032075712.1">
    <property type="nucleotide sequence ID" value="NZ_CP020953.1"/>
</dbReference>
<dbReference type="AlphaFoldDB" id="A0A2U8DM59"/>
<evidence type="ECO:0000313" key="2">
    <source>
        <dbReference type="Proteomes" id="UP000244910"/>
    </source>
</evidence>
<protein>
    <submittedName>
        <fullName evidence="1">Uncharacterized protein</fullName>
    </submittedName>
</protein>
<organism evidence="1 2">
    <name type="scientific">Clostridium drakei</name>
    <dbReference type="NCBI Taxonomy" id="332101"/>
    <lineage>
        <taxon>Bacteria</taxon>
        <taxon>Bacillati</taxon>
        <taxon>Bacillota</taxon>
        <taxon>Clostridia</taxon>
        <taxon>Eubacteriales</taxon>
        <taxon>Clostridiaceae</taxon>
        <taxon>Clostridium</taxon>
    </lineage>
</organism>
<dbReference type="OrthoDB" id="9777242at2"/>
<dbReference type="KEGG" id="cdrk:B9W14_01825"/>
<dbReference type="Proteomes" id="UP000244910">
    <property type="component" value="Chromosome"/>
</dbReference>
<proteinExistence type="predicted"/>
<evidence type="ECO:0000313" key="1">
    <source>
        <dbReference type="EMBL" id="AWI03284.1"/>
    </source>
</evidence>
<reference evidence="2" key="1">
    <citation type="submission" date="2017-04" db="EMBL/GenBank/DDBJ databases">
        <authorList>
            <person name="Song Y."/>
            <person name="Cho B.-K."/>
        </authorList>
    </citation>
    <scope>NUCLEOTIDE SEQUENCE [LARGE SCALE GENOMIC DNA]</scope>
    <source>
        <strain evidence="2">SL1</strain>
    </source>
</reference>